<comment type="caution">
    <text evidence="1">The sequence shown here is derived from an EMBL/GenBank/DDBJ whole genome shotgun (WGS) entry which is preliminary data.</text>
</comment>
<keyword evidence="2" id="KW-1185">Reference proteome</keyword>
<reference evidence="1" key="1">
    <citation type="journal article" date="2021" name="Genome Biol. Evol.">
        <title>A High-Quality Reference Genome for a Parasitic Bivalve with Doubly Uniparental Inheritance (Bivalvia: Unionida).</title>
        <authorList>
            <person name="Smith C.H."/>
        </authorList>
    </citation>
    <scope>NUCLEOTIDE SEQUENCE</scope>
    <source>
        <strain evidence="1">CHS0354</strain>
    </source>
</reference>
<sequence>MRITCKNVSFNLAALWRIKRSIGASSVLTGQGADDVVASSTRAKNTIGPSSSTRAPFPLCTPLIGLSRINAVISKSVYVLLDRFALSRSRFIFEVTKLYDSAELLYLGHDGSDVLNSYLVTIVPQL</sequence>
<reference evidence="1" key="2">
    <citation type="journal article" date="2021" name="Genome Biol. Evol.">
        <title>Developing a high-quality reference genome for a parasitic bivalve with doubly uniparental inheritance (Bivalvia: Unionida).</title>
        <authorList>
            <person name="Smith C.H."/>
        </authorList>
    </citation>
    <scope>NUCLEOTIDE SEQUENCE</scope>
    <source>
        <strain evidence="1">CHS0354</strain>
        <tissue evidence="1">Mantle</tissue>
    </source>
</reference>
<reference evidence="1" key="3">
    <citation type="submission" date="2023-05" db="EMBL/GenBank/DDBJ databases">
        <authorList>
            <person name="Smith C.H."/>
        </authorList>
    </citation>
    <scope>NUCLEOTIDE SEQUENCE</scope>
    <source>
        <strain evidence="1">CHS0354</strain>
        <tissue evidence="1">Mantle</tissue>
    </source>
</reference>
<dbReference type="EMBL" id="JAEAOA010001897">
    <property type="protein sequence ID" value="KAK3581560.1"/>
    <property type="molecule type" value="Genomic_DNA"/>
</dbReference>
<proteinExistence type="predicted"/>
<dbReference type="Proteomes" id="UP001195483">
    <property type="component" value="Unassembled WGS sequence"/>
</dbReference>
<name>A0AAE0RY99_9BIVA</name>
<dbReference type="AlphaFoldDB" id="A0AAE0RY99"/>
<evidence type="ECO:0000313" key="1">
    <source>
        <dbReference type="EMBL" id="KAK3581560.1"/>
    </source>
</evidence>
<accession>A0AAE0RY99</accession>
<protein>
    <submittedName>
        <fullName evidence="1">Uncharacterized protein</fullName>
    </submittedName>
</protein>
<gene>
    <name evidence="1" type="ORF">CHS0354_031903</name>
</gene>
<organism evidence="1 2">
    <name type="scientific">Potamilus streckersoni</name>
    <dbReference type="NCBI Taxonomy" id="2493646"/>
    <lineage>
        <taxon>Eukaryota</taxon>
        <taxon>Metazoa</taxon>
        <taxon>Spiralia</taxon>
        <taxon>Lophotrochozoa</taxon>
        <taxon>Mollusca</taxon>
        <taxon>Bivalvia</taxon>
        <taxon>Autobranchia</taxon>
        <taxon>Heteroconchia</taxon>
        <taxon>Palaeoheterodonta</taxon>
        <taxon>Unionida</taxon>
        <taxon>Unionoidea</taxon>
        <taxon>Unionidae</taxon>
        <taxon>Ambleminae</taxon>
        <taxon>Lampsilini</taxon>
        <taxon>Potamilus</taxon>
    </lineage>
</organism>
<evidence type="ECO:0000313" key="2">
    <source>
        <dbReference type="Proteomes" id="UP001195483"/>
    </source>
</evidence>